<keyword evidence="2" id="KW-1185">Reference proteome</keyword>
<organism evidence="1 2">
    <name type="scientific">Jiangella ureilytica</name>
    <dbReference type="NCBI Taxonomy" id="2530374"/>
    <lineage>
        <taxon>Bacteria</taxon>
        <taxon>Bacillati</taxon>
        <taxon>Actinomycetota</taxon>
        <taxon>Actinomycetes</taxon>
        <taxon>Jiangellales</taxon>
        <taxon>Jiangellaceae</taxon>
        <taxon>Jiangella</taxon>
    </lineage>
</organism>
<evidence type="ECO:0000313" key="2">
    <source>
        <dbReference type="Proteomes" id="UP000295621"/>
    </source>
</evidence>
<gene>
    <name evidence="1" type="ORF">E1212_07180</name>
</gene>
<sequence>MTPRPPAELAAVLAAEPTRQQTFFWSRSAWNNRMHDLPDVLQLLQDLPAEVDREVTREFVLRALQRDRVIPAFVAAMVWGHGTTGYGPTRVRSALTGQWGVASYQAPVRDAEVSSKLRGAVDVVRNEGAAEAYGYMYGAGRVKYLGGAFFTKWLYFVSAVDGVHGRDAAPILDTQVATWLRANGVMNLNPAKTKSYRDYLALLEVWGDRFGRTRVEIEQAIFGLARG</sequence>
<evidence type="ECO:0000313" key="1">
    <source>
        <dbReference type="EMBL" id="TDC52919.1"/>
    </source>
</evidence>
<accession>A0A4R4RUC2</accession>
<dbReference type="InterPro" id="IPR048868">
    <property type="entry name" value="OGG-like_put"/>
</dbReference>
<dbReference type="AlphaFoldDB" id="A0A4R4RUC2"/>
<protein>
    <submittedName>
        <fullName evidence="1">Uncharacterized protein</fullName>
    </submittedName>
</protein>
<dbReference type="RefSeq" id="WP_131980788.1">
    <property type="nucleotide sequence ID" value="NZ_SMKL01000012.1"/>
</dbReference>
<reference evidence="1 2" key="1">
    <citation type="submission" date="2019-02" db="EMBL/GenBank/DDBJ databases">
        <title>Draft genome sequences of novel Actinobacteria.</title>
        <authorList>
            <person name="Sahin N."/>
            <person name="Ay H."/>
            <person name="Saygin H."/>
        </authorList>
    </citation>
    <scope>NUCLEOTIDE SEQUENCE [LARGE SCALE GENOMIC DNA]</scope>
    <source>
        <strain evidence="1 2">KC603</strain>
    </source>
</reference>
<dbReference type="OrthoDB" id="4077754at2"/>
<proteinExistence type="predicted"/>
<name>A0A4R4RUC2_9ACTN</name>
<dbReference type="Proteomes" id="UP000295621">
    <property type="component" value="Unassembled WGS sequence"/>
</dbReference>
<dbReference type="EMBL" id="SMKL01000012">
    <property type="protein sequence ID" value="TDC52919.1"/>
    <property type="molecule type" value="Genomic_DNA"/>
</dbReference>
<comment type="caution">
    <text evidence="1">The sequence shown here is derived from an EMBL/GenBank/DDBJ whole genome shotgun (WGS) entry which is preliminary data.</text>
</comment>
<dbReference type="Pfam" id="PF21790">
    <property type="entry name" value="OGG"/>
    <property type="match status" value="1"/>
</dbReference>